<dbReference type="AlphaFoldDB" id="A0A381WLP7"/>
<reference evidence="1" key="1">
    <citation type="submission" date="2018-05" db="EMBL/GenBank/DDBJ databases">
        <authorList>
            <person name="Lanie J.A."/>
            <person name="Ng W.-L."/>
            <person name="Kazmierczak K.M."/>
            <person name="Andrzejewski T.M."/>
            <person name="Davidsen T.M."/>
            <person name="Wayne K.J."/>
            <person name="Tettelin H."/>
            <person name="Glass J.I."/>
            <person name="Rusch D."/>
            <person name="Podicherti R."/>
            <person name="Tsui H.-C.T."/>
            <person name="Winkler M.E."/>
        </authorList>
    </citation>
    <scope>NUCLEOTIDE SEQUENCE</scope>
</reference>
<sequence>MKRESYWDFMGRKLRESMPMDTTLMYQREVFELQKTLQEALIRQKELVEQAYALKRKVALLGGEEKQLEMDF</sequence>
<evidence type="ECO:0000313" key="1">
    <source>
        <dbReference type="EMBL" id="SVA53404.1"/>
    </source>
</evidence>
<organism evidence="1">
    <name type="scientific">marine metagenome</name>
    <dbReference type="NCBI Taxonomy" id="408172"/>
    <lineage>
        <taxon>unclassified sequences</taxon>
        <taxon>metagenomes</taxon>
        <taxon>ecological metagenomes</taxon>
    </lineage>
</organism>
<protein>
    <submittedName>
        <fullName evidence="1">Uncharacterized protein</fullName>
    </submittedName>
</protein>
<dbReference type="EMBL" id="UINC01012201">
    <property type="protein sequence ID" value="SVA53404.1"/>
    <property type="molecule type" value="Genomic_DNA"/>
</dbReference>
<proteinExistence type="predicted"/>
<gene>
    <name evidence="1" type="ORF">METZ01_LOCUS106258</name>
</gene>
<accession>A0A381WLP7</accession>
<name>A0A381WLP7_9ZZZZ</name>